<evidence type="ECO:0000256" key="1">
    <source>
        <dbReference type="SAM" id="SignalP"/>
    </source>
</evidence>
<name>A0A839H3K3_9GAMM</name>
<accession>A0A839H3K3</accession>
<dbReference type="RefSeq" id="WP_182581983.1">
    <property type="nucleotide sequence ID" value="NZ_JABVCQ010000002.1"/>
</dbReference>
<protein>
    <submittedName>
        <fullName evidence="2">DUF4198 domain-containing protein</fullName>
    </submittedName>
</protein>
<comment type="caution">
    <text evidence="2">The sequence shown here is derived from an EMBL/GenBank/DDBJ whole genome shotgun (WGS) entry which is preliminary data.</text>
</comment>
<evidence type="ECO:0000313" key="3">
    <source>
        <dbReference type="Proteomes" id="UP000548632"/>
    </source>
</evidence>
<feature type="chain" id="PRO_5032684316" evidence="1">
    <location>
        <begin position="26"/>
        <end position="258"/>
    </location>
</feature>
<dbReference type="AlphaFoldDB" id="A0A839H3K3"/>
<gene>
    <name evidence="2" type="ORF">HUK38_01380</name>
</gene>
<dbReference type="EMBL" id="JABVCQ010000002">
    <property type="protein sequence ID" value="MBB1124883.1"/>
    <property type="molecule type" value="Genomic_DNA"/>
</dbReference>
<feature type="signal peptide" evidence="1">
    <location>
        <begin position="1"/>
        <end position="25"/>
    </location>
</feature>
<reference evidence="2 3" key="1">
    <citation type="journal article" date="2020" name="Arch. Microbiol.">
        <title>The genome sequence of the giant phototrophic gammaproteobacterium Thiospirillum jenense gives insight into its physiological properties and phylogenetic relationships.</title>
        <authorList>
            <person name="Imhoff J.F."/>
            <person name="Meyer T.E."/>
            <person name="Kyndt J.A."/>
        </authorList>
    </citation>
    <scope>NUCLEOTIDE SEQUENCE [LARGE SCALE GENOMIC DNA]</scope>
    <source>
        <strain evidence="2 3">DSM 216</strain>
    </source>
</reference>
<proteinExistence type="predicted"/>
<keyword evidence="1" id="KW-0732">Signal</keyword>
<dbReference type="Proteomes" id="UP000548632">
    <property type="component" value="Unassembled WGS sequence"/>
</dbReference>
<sequence length="258" mass="28574">MFILIPRPTFIAVLFTALISSTAAAHFQELIPSNEIISTPNERALQFTLDFTHPMARGPAMPMAKPKHFGVLIGNRKVDLMAQLTPVQLNNQPAFTAQYTIKQPGDHLFFVEPAPYWEQAEGVMIIHYTKVIVSAYGEESGWDQPIGLPVEIIPLTRPYGLWTGHLMRGVVQYNGQPAPFATVEVEWRNDGSITAPADPFITQVIKTDANGVFAFTMPRAGWWGFAALIPVEQSLPNPDGTLVPVELGGLLWVRTRDL</sequence>
<organism evidence="2 3">
    <name type="scientific">Thiospirillum jenense</name>
    <dbReference type="NCBI Taxonomy" id="1653858"/>
    <lineage>
        <taxon>Bacteria</taxon>
        <taxon>Pseudomonadati</taxon>
        <taxon>Pseudomonadota</taxon>
        <taxon>Gammaproteobacteria</taxon>
        <taxon>Chromatiales</taxon>
        <taxon>Chromatiaceae</taxon>
        <taxon>Thiospirillum</taxon>
    </lineage>
</organism>
<dbReference type="InterPro" id="IPR019613">
    <property type="entry name" value="DUF4198"/>
</dbReference>
<keyword evidence="3" id="KW-1185">Reference proteome</keyword>
<dbReference type="Pfam" id="PF10670">
    <property type="entry name" value="DUF4198"/>
    <property type="match status" value="1"/>
</dbReference>
<evidence type="ECO:0000313" key="2">
    <source>
        <dbReference type="EMBL" id="MBB1124883.1"/>
    </source>
</evidence>